<dbReference type="AlphaFoldDB" id="A0A918DAL5"/>
<comment type="caution">
    <text evidence="3">The sequence shown here is derived from an EMBL/GenBank/DDBJ whole genome shotgun (WGS) entry which is preliminary data.</text>
</comment>
<dbReference type="PANTHER" id="PTHR35004:SF7">
    <property type="entry name" value="INTEGRASE PROTEIN"/>
    <property type="match status" value="1"/>
</dbReference>
<keyword evidence="4" id="KW-1185">Reference proteome</keyword>
<dbReference type="PANTHER" id="PTHR35004">
    <property type="entry name" value="TRANSPOSASE RV3428C-RELATED"/>
    <property type="match status" value="1"/>
</dbReference>
<accession>A0A918DAL5</accession>
<protein>
    <recommendedName>
        <fullName evidence="2">Transposase for insertion sequence element IS21-like C-terminal domain-containing protein</fullName>
    </recommendedName>
</protein>
<dbReference type="Pfam" id="PF22483">
    <property type="entry name" value="Mu-transpos_C_2"/>
    <property type="match status" value="1"/>
</dbReference>
<reference evidence="3 4" key="1">
    <citation type="journal article" date="2014" name="Int. J. Syst. Evol. Microbiol.">
        <title>Complete genome sequence of Corynebacterium casei LMG S-19264T (=DSM 44701T), isolated from a smear-ripened cheese.</title>
        <authorList>
            <consortium name="US DOE Joint Genome Institute (JGI-PGF)"/>
            <person name="Walter F."/>
            <person name="Albersmeier A."/>
            <person name="Kalinowski J."/>
            <person name="Ruckert C."/>
        </authorList>
    </citation>
    <scope>NUCLEOTIDE SEQUENCE [LARGE SCALE GENOMIC DNA]</scope>
    <source>
        <strain evidence="3 4">CGMCC 4.7111</strain>
    </source>
</reference>
<feature type="region of interest" description="Disordered" evidence="1">
    <location>
        <begin position="542"/>
        <end position="566"/>
    </location>
</feature>
<proteinExistence type="predicted"/>
<feature type="compositionally biased region" description="Low complexity" evidence="1">
    <location>
        <begin position="542"/>
        <end position="551"/>
    </location>
</feature>
<dbReference type="EMBL" id="BMMM01000034">
    <property type="protein sequence ID" value="GGN96101.1"/>
    <property type="molecule type" value="Genomic_DNA"/>
</dbReference>
<feature type="domain" description="Transposase for insertion sequence element IS21-like C-terminal" evidence="2">
    <location>
        <begin position="316"/>
        <end position="382"/>
    </location>
</feature>
<evidence type="ECO:0000256" key="1">
    <source>
        <dbReference type="SAM" id="MobiDB-lite"/>
    </source>
</evidence>
<organism evidence="3 4">
    <name type="scientific">Streptomyces albiflavescens</name>
    <dbReference type="NCBI Taxonomy" id="1623582"/>
    <lineage>
        <taxon>Bacteria</taxon>
        <taxon>Bacillati</taxon>
        <taxon>Actinomycetota</taxon>
        <taxon>Actinomycetes</taxon>
        <taxon>Kitasatosporales</taxon>
        <taxon>Streptomycetaceae</taxon>
        <taxon>Streptomyces</taxon>
    </lineage>
</organism>
<evidence type="ECO:0000313" key="3">
    <source>
        <dbReference type="EMBL" id="GGN96101.1"/>
    </source>
</evidence>
<feature type="region of interest" description="Disordered" evidence="1">
    <location>
        <begin position="481"/>
        <end position="503"/>
    </location>
</feature>
<dbReference type="NCBIfam" id="NF033546">
    <property type="entry name" value="transpos_IS21"/>
    <property type="match status" value="1"/>
</dbReference>
<dbReference type="RefSeq" id="WP_229703850.1">
    <property type="nucleotide sequence ID" value="NZ_BMMM01000034.1"/>
</dbReference>
<evidence type="ECO:0000313" key="4">
    <source>
        <dbReference type="Proteomes" id="UP000600365"/>
    </source>
</evidence>
<dbReference type="Proteomes" id="UP000600365">
    <property type="component" value="Unassembled WGS sequence"/>
</dbReference>
<evidence type="ECO:0000259" key="2">
    <source>
        <dbReference type="Pfam" id="PF22483"/>
    </source>
</evidence>
<sequence>MPPGQSKVELYAALRRDAREGMSNRALERKYRVGWRTVQKALSSAWPQPREPYAPRRSKLDPFKPVIDQMLLADLDAPRKQRHTVVRIYRRLINEHAMDDVSYQVVRAYVAKRKPEIRVEAGRGPAQVFIEQSHLAGAEAEVDFGEVAVRLRGELVKCHLFCLRLSFSGKAVHRVFASGGQEAFFEGHEHAFRVLGGVPFGKIRYDNLKAAVASVLGFTRRRVETDRWTAFRSHYGIEPFYCTPGIEGAHEKGGVEGQIGWFRRNHFVPVPEIDSLAHLNMLIDEWDLADEARRIGTRPRTIGELFAVERPSLKPLPVETFETGRWFTPRVDRFSQITVRTSRYSVPTRFIGRQVRVLLHASELVVFDGRTEIAQHERLLTKSGSRLELDHYLEALLRKPGALPGATVLEQARAAGKFTPIHEAWWTAACNAHGDTAGTRALIEVLLLHRHMQHDHVVAGLAAALQVGALTADAAALEARRIADNDEPTSAKPRRRATTEADRAVAATVTSLTQRRLVQLPKDTRPMPDVSIYDQLLPSRRAAVAAAGRAPAPRPTQKPSRKKPPP</sequence>
<gene>
    <name evidence="3" type="ORF">GCM10011579_097160</name>
</gene>
<dbReference type="InterPro" id="IPR054353">
    <property type="entry name" value="IstA-like_C"/>
</dbReference>
<name>A0A918DAL5_9ACTN</name>